<reference evidence="1 2" key="1">
    <citation type="submission" date="2019-07" db="EMBL/GenBank/DDBJ databases">
        <title>The First High-Quality Draft Genome Sequence of the Causal Agent of the Current Panama Disease Epidemic.</title>
        <authorList>
            <person name="Warmington R.J."/>
            <person name="Kay W."/>
            <person name="Jeffries A."/>
            <person name="Bebber D."/>
            <person name="Moore K."/>
            <person name="Studholme D.J."/>
        </authorList>
    </citation>
    <scope>NUCLEOTIDE SEQUENCE [LARGE SCALE GENOMIC DNA]</scope>
    <source>
        <strain evidence="1 2">TR4</strain>
    </source>
</reference>
<evidence type="ECO:0000313" key="2">
    <source>
        <dbReference type="Proteomes" id="UP000321331"/>
    </source>
</evidence>
<organism evidence="1 2">
    <name type="scientific">Fusarium oxysporum f. sp. cubense</name>
    <dbReference type="NCBI Taxonomy" id="61366"/>
    <lineage>
        <taxon>Eukaryota</taxon>
        <taxon>Fungi</taxon>
        <taxon>Dikarya</taxon>
        <taxon>Ascomycota</taxon>
        <taxon>Pezizomycotina</taxon>
        <taxon>Sordariomycetes</taxon>
        <taxon>Hypocreomycetidae</taxon>
        <taxon>Hypocreales</taxon>
        <taxon>Nectriaceae</taxon>
        <taxon>Fusarium</taxon>
        <taxon>Fusarium oxysporum species complex</taxon>
    </lineage>
</organism>
<gene>
    <name evidence="1" type="ORF">FocTR4_00012807</name>
</gene>
<dbReference type="EMBL" id="VMNF01000012">
    <property type="protein sequence ID" value="TXB98226.1"/>
    <property type="molecule type" value="Genomic_DNA"/>
</dbReference>
<dbReference type="AlphaFoldDB" id="A0A5C6SIC4"/>
<accession>A0A5C6SIC4</accession>
<protein>
    <submittedName>
        <fullName evidence="1">Uncharacterized protein</fullName>
    </submittedName>
</protein>
<proteinExistence type="predicted"/>
<sequence length="69" mass="7738">MCLVIRHKSSVYYYHQGISEEGQGPLVMMSTFRKKLKVLTGPLNKRYGRGVEMVIDSALGARLPVINCP</sequence>
<name>A0A5C6SIC4_FUSOC</name>
<dbReference type="Proteomes" id="UP000321331">
    <property type="component" value="Unassembled WGS sequence"/>
</dbReference>
<evidence type="ECO:0000313" key="1">
    <source>
        <dbReference type="EMBL" id="TXB98226.1"/>
    </source>
</evidence>
<comment type="caution">
    <text evidence="1">The sequence shown here is derived from an EMBL/GenBank/DDBJ whole genome shotgun (WGS) entry which is preliminary data.</text>
</comment>